<dbReference type="SUPFAM" id="SSF118116">
    <property type="entry name" value="DNA mismatch repair protein MutL"/>
    <property type="match status" value="1"/>
</dbReference>
<dbReference type="InterPro" id="IPR042120">
    <property type="entry name" value="MutL_C_dimsub"/>
</dbReference>
<dbReference type="Proteomes" id="UP000033140">
    <property type="component" value="Unassembled WGS sequence"/>
</dbReference>
<dbReference type="OMA" id="NKWPMFY"/>
<feature type="transmembrane region" description="Helical" evidence="4">
    <location>
        <begin position="1051"/>
        <end position="1075"/>
    </location>
</feature>
<gene>
    <name evidence="7" type="ORF">G7K_6628-t1</name>
</gene>
<feature type="compositionally biased region" description="Acidic residues" evidence="3">
    <location>
        <begin position="1257"/>
        <end position="1268"/>
    </location>
</feature>
<feature type="transmembrane region" description="Helical" evidence="4">
    <location>
        <begin position="977"/>
        <end position="996"/>
    </location>
</feature>
<feature type="domain" description="MutL C-terminal dimerisation" evidence="5">
    <location>
        <begin position="646"/>
        <end position="835"/>
    </location>
</feature>
<dbReference type="GO" id="GO:0032300">
    <property type="term" value="C:mismatch repair complex"/>
    <property type="evidence" value="ECO:0007669"/>
    <property type="project" value="InterPro"/>
</dbReference>
<comment type="similarity">
    <text evidence="1">Belongs to the DNA mismatch repair MutL/HexB family.</text>
</comment>
<dbReference type="NCBIfam" id="TIGR00585">
    <property type="entry name" value="mutl"/>
    <property type="match status" value="1"/>
</dbReference>
<dbReference type="InterPro" id="IPR020568">
    <property type="entry name" value="Ribosomal_Su5_D2-typ_SF"/>
</dbReference>
<dbReference type="AlphaFoldDB" id="A0A0E9NT16"/>
<evidence type="ECO:0000256" key="4">
    <source>
        <dbReference type="SAM" id="Phobius"/>
    </source>
</evidence>
<dbReference type="Gene3D" id="3.30.1540.20">
    <property type="entry name" value="MutL, C-terminal domain, dimerisation subdomain"/>
    <property type="match status" value="1"/>
</dbReference>
<dbReference type="InterPro" id="IPR036890">
    <property type="entry name" value="HATPase_C_sf"/>
</dbReference>
<reference evidence="7 8" key="2">
    <citation type="journal article" date="2014" name="J. Gen. Appl. Microbiol.">
        <title>The early diverging ascomycetous budding yeast Saitoella complicata has three histone deacetylases belonging to the Clr6, Hos2, and Rpd3 lineages.</title>
        <authorList>
            <person name="Nishida H."/>
            <person name="Matsumoto T."/>
            <person name="Kondo S."/>
            <person name="Hamamoto M."/>
            <person name="Yoshikawa H."/>
        </authorList>
    </citation>
    <scope>NUCLEOTIDE SEQUENCE [LARGE SCALE GENOMIC DNA]</scope>
    <source>
        <strain evidence="7 8">NRRL Y-17804</strain>
    </source>
</reference>
<proteinExistence type="inferred from homology"/>
<evidence type="ECO:0000259" key="5">
    <source>
        <dbReference type="SMART" id="SM00853"/>
    </source>
</evidence>
<dbReference type="InterPro" id="IPR037198">
    <property type="entry name" value="MutL_C_sf"/>
</dbReference>
<name>A0A0E9NT16_SAICN</name>
<feature type="region of interest" description="Disordered" evidence="3">
    <location>
        <begin position="909"/>
        <end position="938"/>
    </location>
</feature>
<dbReference type="InterPro" id="IPR014721">
    <property type="entry name" value="Ribsml_uS5_D2-typ_fold_subgr"/>
</dbReference>
<evidence type="ECO:0000313" key="7">
    <source>
        <dbReference type="EMBL" id="GAO52555.1"/>
    </source>
</evidence>
<dbReference type="GO" id="GO:0030983">
    <property type="term" value="F:mismatched DNA binding"/>
    <property type="evidence" value="ECO:0007669"/>
    <property type="project" value="InterPro"/>
</dbReference>
<dbReference type="GO" id="GO:0140664">
    <property type="term" value="F:ATP-dependent DNA damage sensor activity"/>
    <property type="evidence" value="ECO:0007669"/>
    <property type="project" value="InterPro"/>
</dbReference>
<dbReference type="Pfam" id="PF09335">
    <property type="entry name" value="VTT_dom"/>
    <property type="match status" value="1"/>
</dbReference>
<dbReference type="PANTHER" id="PTHR10073">
    <property type="entry name" value="DNA MISMATCH REPAIR PROTEIN MLH, PMS, MUTL"/>
    <property type="match status" value="1"/>
</dbReference>
<dbReference type="GO" id="GO:0061982">
    <property type="term" value="P:meiosis I cell cycle process"/>
    <property type="evidence" value="ECO:0007669"/>
    <property type="project" value="UniProtKB-ARBA"/>
</dbReference>
<sequence length="1268" mass="139122">MVYHWNVGISNCQRSPPRLEHVHCHHAAAGTHPPQTPPCPTAAPNLKIQQTKHQRHLRSSVNITSLAQCVSELAQNSIDAGATSVDVTVSLSRSSVTVADNGTGILPEDMDKIGQRYATSKLRGFNDLSSISSFGFRGEALASIAAISLLTITSRHTTYRSTHTVRLQSSSRIFSGRASENESLQGQGTVVSVHDLFSTLPVRRKARRLAGVDELGEVRRAVVGLTVAKPDVAFTLRDETGAKILSLKRKRKDNNEITMLRQAYGRDLVREWRNLEASAGGVSMRGVMGLNGHGSKQHQYIYLNDRLLQPCDLHRTVSKLFANSSFAVHGTDEDDAGERDFDAPAVRKSPRKNVDRHPVYVIKITCALSAYDVCLDPSKSVVETERLPLITTLLASMVKGFLASLNLVSAERDQAMVGEVDEIVDPFRIPRKRGGFSKLPELERPSKIRAARMDDNELRGRTLFKPAINKTNAVEVVAHPTGSAIINCNGDDNTTGGEGPKMGMELVDWVDPMTNKKYLLDTRTGNTYSSRPGTARPPSSRPTTSTSRPLTASSANPSFATGVKVDRSSLRRTGGSAGRGFAETLVARWQNPVFGNTELAIPQLSSAAVVETRSSHVEISRYFSANTSSSKNGFRLTKKALASCVVVAQVDRKFILVKMKAEDGVEVEGEDVLVIIDQHAADERVRVERFFTELCQLDSDQEGVRRVILNKRVVVRLSGREGRVLGVWRERLAWWGVILEGKGVKDEEEHVEVVCTHLPPLIAERCVAEPRLLQDLVRDYLYSLESSGRPLRPPPPTSTSSSEDWLTRIRTCPPKMIEMINSRACRSAIMFNDPLTTEECRVLVEALAGCAFPFQCAHGRPSMVPLVDLGVKQGTEGKLQVGTGKDMGTGGGGKKGMFDQWTRTKATIAGKDKDDCGGNAASSNMPLTLPPDDADQQHSPSLTAKTGRFMATTTARIQSLVVGLLSPIRAMNWKQRIFFALFFGTAATLTVSFLVWNKEILAFIEPYGQRIREHPFGWIIPFVLIVIASFPPLLGFSSTLTFAGFLYGFPYAWFLVVPALTLGSTLAFLICRAFFRNWMTKQAGSDRRFMALCAVLEHEGLRLLCLIRWCPFPFSLSNGAMSTVPTVSAKHFAIATLVSSPKYLIHVFIGSRLAHLAAEPEADDKTKMINYASIVVGSLMGSLTGYIIYKRTSHRAAELEQEAKARADVEGRTVEDAYRDSVDGGVEGGDGANPFVGRYRDEEESVEGVSLRTSTEDPVEDDMVSTRA</sequence>
<dbReference type="Pfam" id="PF13589">
    <property type="entry name" value="HATPase_c_3"/>
    <property type="match status" value="1"/>
</dbReference>
<dbReference type="SMART" id="SM00853">
    <property type="entry name" value="MutL_C"/>
    <property type="match status" value="1"/>
</dbReference>
<dbReference type="Gene3D" id="3.30.565.10">
    <property type="entry name" value="Histidine kinase-like ATPase, C-terminal domain"/>
    <property type="match status" value="1"/>
</dbReference>
<dbReference type="GO" id="GO:0016887">
    <property type="term" value="F:ATP hydrolysis activity"/>
    <property type="evidence" value="ECO:0007669"/>
    <property type="project" value="InterPro"/>
</dbReference>
<organism evidence="7 8">
    <name type="scientific">Saitoella complicata (strain BCRC 22490 / CBS 7301 / JCM 7358 / NBRC 10748 / NRRL Y-17804)</name>
    <dbReference type="NCBI Taxonomy" id="698492"/>
    <lineage>
        <taxon>Eukaryota</taxon>
        <taxon>Fungi</taxon>
        <taxon>Dikarya</taxon>
        <taxon>Ascomycota</taxon>
        <taxon>Taphrinomycotina</taxon>
        <taxon>Taphrinomycotina incertae sedis</taxon>
        <taxon>Saitoella</taxon>
    </lineage>
</organism>
<evidence type="ECO:0000259" key="6">
    <source>
        <dbReference type="SMART" id="SM01340"/>
    </source>
</evidence>
<dbReference type="STRING" id="698492.A0A0E9NT16"/>
<dbReference type="InterPro" id="IPR038973">
    <property type="entry name" value="MutL/Mlh/Pms-like"/>
</dbReference>
<evidence type="ECO:0000256" key="3">
    <source>
        <dbReference type="SAM" id="MobiDB-lite"/>
    </source>
</evidence>
<feature type="transmembrane region" description="Helical" evidence="4">
    <location>
        <begin position="1016"/>
        <end position="1045"/>
    </location>
</feature>
<feature type="transmembrane region" description="Helical" evidence="4">
    <location>
        <begin position="1131"/>
        <end position="1149"/>
    </location>
</feature>
<keyword evidence="2" id="KW-0227">DNA damage</keyword>
<evidence type="ECO:0000256" key="2">
    <source>
        <dbReference type="ARBA" id="ARBA00022763"/>
    </source>
</evidence>
<reference evidence="7 8" key="1">
    <citation type="journal article" date="2011" name="J. Gen. Appl. Microbiol.">
        <title>Draft genome sequencing of the enigmatic yeast Saitoella complicata.</title>
        <authorList>
            <person name="Nishida H."/>
            <person name="Hamamoto M."/>
            <person name="Sugiyama J."/>
        </authorList>
    </citation>
    <scope>NUCLEOTIDE SEQUENCE [LARGE SCALE GENOMIC DNA]</scope>
    <source>
        <strain evidence="7 8">NRRL Y-17804</strain>
    </source>
</reference>
<dbReference type="SUPFAM" id="SSF55874">
    <property type="entry name" value="ATPase domain of HSP90 chaperone/DNA topoisomerase II/histidine kinase"/>
    <property type="match status" value="1"/>
</dbReference>
<feature type="region of interest" description="Disordered" evidence="3">
    <location>
        <begin position="522"/>
        <end position="575"/>
    </location>
</feature>
<evidence type="ECO:0000256" key="1">
    <source>
        <dbReference type="ARBA" id="ARBA00006082"/>
    </source>
</evidence>
<feature type="transmembrane region" description="Helical" evidence="4">
    <location>
        <begin position="1169"/>
        <end position="1189"/>
    </location>
</feature>
<dbReference type="InterPro" id="IPR014790">
    <property type="entry name" value="MutL_C"/>
</dbReference>
<dbReference type="GO" id="GO:0005524">
    <property type="term" value="F:ATP binding"/>
    <property type="evidence" value="ECO:0007669"/>
    <property type="project" value="InterPro"/>
</dbReference>
<dbReference type="InterPro" id="IPR032816">
    <property type="entry name" value="VTT_dom"/>
</dbReference>
<dbReference type="PROSITE" id="PS00058">
    <property type="entry name" value="DNA_MISMATCH_REPAIR_1"/>
    <property type="match status" value="1"/>
</dbReference>
<keyword evidence="4" id="KW-0472">Membrane</keyword>
<keyword evidence="8" id="KW-1185">Reference proteome</keyword>
<dbReference type="PANTHER" id="PTHR10073:SF47">
    <property type="entry name" value="DNA MISMATCH REPAIR PROTEIN MLH3"/>
    <property type="match status" value="1"/>
</dbReference>
<accession>A0A0E9NT16</accession>
<dbReference type="SMART" id="SM01340">
    <property type="entry name" value="DNA_mis_repair"/>
    <property type="match status" value="1"/>
</dbReference>
<dbReference type="InterPro" id="IPR013507">
    <property type="entry name" value="DNA_mismatch_S5_2-like"/>
</dbReference>
<dbReference type="EMBL" id="BACD03000073">
    <property type="protein sequence ID" value="GAO52555.1"/>
    <property type="molecule type" value="Genomic_DNA"/>
</dbReference>
<feature type="region of interest" description="Disordered" evidence="3">
    <location>
        <begin position="1218"/>
        <end position="1268"/>
    </location>
</feature>
<evidence type="ECO:0000313" key="8">
    <source>
        <dbReference type="Proteomes" id="UP000033140"/>
    </source>
</evidence>
<dbReference type="Gene3D" id="3.30.1370.100">
    <property type="entry name" value="MutL, C-terminal domain, regulatory subdomain"/>
    <property type="match status" value="1"/>
</dbReference>
<dbReference type="GO" id="GO:0006298">
    <property type="term" value="P:mismatch repair"/>
    <property type="evidence" value="ECO:0007669"/>
    <property type="project" value="InterPro"/>
</dbReference>
<reference evidence="7 8" key="3">
    <citation type="journal article" date="2015" name="Genome Announc.">
        <title>Draft Genome Sequence of the Archiascomycetous Yeast Saitoella complicata.</title>
        <authorList>
            <person name="Yamauchi K."/>
            <person name="Kondo S."/>
            <person name="Hamamoto M."/>
            <person name="Takahashi Y."/>
            <person name="Ogura Y."/>
            <person name="Hayashi T."/>
            <person name="Nishida H."/>
        </authorList>
    </citation>
    <scope>NUCLEOTIDE SEQUENCE [LARGE SCALE GENOMIC DNA]</scope>
    <source>
        <strain evidence="7 8">NRRL Y-17804</strain>
    </source>
</reference>
<dbReference type="Gene3D" id="3.30.230.10">
    <property type="match status" value="1"/>
</dbReference>
<comment type="caution">
    <text evidence="7">The sequence shown here is derived from an EMBL/GenBank/DDBJ whole genome shotgun (WGS) entry which is preliminary data.</text>
</comment>
<protein>
    <submittedName>
        <fullName evidence="7">Uncharacterized protein</fullName>
    </submittedName>
</protein>
<dbReference type="SUPFAM" id="SSF54211">
    <property type="entry name" value="Ribosomal protein S5 domain 2-like"/>
    <property type="match status" value="1"/>
</dbReference>
<feature type="domain" description="DNA mismatch repair protein S5" evidence="6">
    <location>
        <begin position="260"/>
        <end position="403"/>
    </location>
</feature>
<keyword evidence="4" id="KW-1133">Transmembrane helix</keyword>
<dbReference type="InterPro" id="IPR042121">
    <property type="entry name" value="MutL_C_regsub"/>
</dbReference>
<dbReference type="InterPro" id="IPR014762">
    <property type="entry name" value="DNA_mismatch_repair_CS"/>
</dbReference>
<feature type="compositionally biased region" description="Low complexity" evidence="3">
    <location>
        <begin position="529"/>
        <end position="555"/>
    </location>
</feature>
<dbReference type="InterPro" id="IPR002099">
    <property type="entry name" value="MutL/Mlh/PMS"/>
</dbReference>
<keyword evidence="4" id="KW-0812">Transmembrane</keyword>